<dbReference type="NCBIfam" id="TIGR00254">
    <property type="entry name" value="GGDEF"/>
    <property type="match status" value="1"/>
</dbReference>
<dbReference type="CDD" id="cd01949">
    <property type="entry name" value="GGDEF"/>
    <property type="match status" value="1"/>
</dbReference>
<dbReference type="InterPro" id="IPR000160">
    <property type="entry name" value="GGDEF_dom"/>
</dbReference>
<dbReference type="InterPro" id="IPR029787">
    <property type="entry name" value="Nucleotide_cyclase"/>
</dbReference>
<dbReference type="GO" id="GO:0043709">
    <property type="term" value="P:cell adhesion involved in single-species biofilm formation"/>
    <property type="evidence" value="ECO:0007669"/>
    <property type="project" value="TreeGrafter"/>
</dbReference>
<evidence type="ECO:0000259" key="5">
    <source>
        <dbReference type="PROSITE" id="PS50887"/>
    </source>
</evidence>
<dbReference type="PROSITE" id="PS50887">
    <property type="entry name" value="GGDEF"/>
    <property type="match status" value="1"/>
</dbReference>
<dbReference type="SMART" id="SM00267">
    <property type="entry name" value="GGDEF"/>
    <property type="match status" value="1"/>
</dbReference>
<comment type="cofactor">
    <cofactor evidence="1">
        <name>Mg(2+)</name>
        <dbReference type="ChEBI" id="CHEBI:18420"/>
    </cofactor>
</comment>
<dbReference type="Proteomes" id="UP000070299">
    <property type="component" value="Unassembled WGS sequence"/>
</dbReference>
<sequence>MSSKIKLGMSNLSLIKLCLFAISILIVVIYDVLPERIVTLYPSETATLSIFSDETSGGNSQARWIDQAKSKFSCTVPLSTKDQYCGASITWWHNEQPKTFDFRNFDRIIMDIDYQGETPNLAVYLDNQVKPIAGMVNTTTAKNMSTNVRSKDLSSPVDISFRDFRVAEWWIRQFDIPREYAHAELNEVTSVGIAPTAPFSTQADIIQINAIYAAGAYFSKEGMYACLLIFWALLLSSEALYHHWALRQRIKQDAAKLAALNDISAKYKVKAETDQLTGLSNREGLAQALMAIGQSKTQSHYAVLVLDVDHFKKLNDQYGHDVGDLVLEELAQAINRNIRSTDIVCRWGGEEFVVLFRYSKKQDVLPFAEKIRLEITNSSFAGTLKLNVSVSIGSALMLNEESFEQTFKQADQALYAAKRNGRNQTIMASEKTKT</sequence>
<gene>
    <name evidence="6" type="ORF">AX660_18080</name>
</gene>
<evidence type="ECO:0000313" key="7">
    <source>
        <dbReference type="Proteomes" id="UP000070299"/>
    </source>
</evidence>
<dbReference type="Gene3D" id="3.30.70.270">
    <property type="match status" value="1"/>
</dbReference>
<dbReference type="SUPFAM" id="SSF55073">
    <property type="entry name" value="Nucleotide cyclase"/>
    <property type="match status" value="1"/>
</dbReference>
<dbReference type="InterPro" id="IPR043128">
    <property type="entry name" value="Rev_trsase/Diguanyl_cyclase"/>
</dbReference>
<organism evidence="6 7">
    <name type="scientific">Paraglaciecola hydrolytica</name>
    <dbReference type="NCBI Taxonomy" id="1799789"/>
    <lineage>
        <taxon>Bacteria</taxon>
        <taxon>Pseudomonadati</taxon>
        <taxon>Pseudomonadota</taxon>
        <taxon>Gammaproteobacteria</taxon>
        <taxon>Alteromonadales</taxon>
        <taxon>Alteromonadaceae</taxon>
        <taxon>Paraglaciecola</taxon>
    </lineage>
</organism>
<dbReference type="RefSeq" id="WP_068378421.1">
    <property type="nucleotide sequence ID" value="NZ_LSNE01000007.1"/>
</dbReference>
<evidence type="ECO:0000313" key="6">
    <source>
        <dbReference type="EMBL" id="KXI28281.1"/>
    </source>
</evidence>
<evidence type="ECO:0000256" key="2">
    <source>
        <dbReference type="ARBA" id="ARBA00012528"/>
    </source>
</evidence>
<keyword evidence="4" id="KW-0472">Membrane</keyword>
<keyword evidence="4" id="KW-0812">Transmembrane</keyword>
<dbReference type="PANTHER" id="PTHR45138">
    <property type="entry name" value="REGULATORY COMPONENTS OF SENSORY TRANSDUCTION SYSTEM"/>
    <property type="match status" value="1"/>
</dbReference>
<dbReference type="EC" id="2.7.7.65" evidence="2"/>
<comment type="caution">
    <text evidence="6">The sequence shown here is derived from an EMBL/GenBank/DDBJ whole genome shotgun (WGS) entry which is preliminary data.</text>
</comment>
<accession>A0A135ZZ73</accession>
<feature type="transmembrane region" description="Helical" evidence="4">
    <location>
        <begin position="12"/>
        <end position="33"/>
    </location>
</feature>
<name>A0A135ZZ73_9ALTE</name>
<proteinExistence type="predicted"/>
<dbReference type="OrthoDB" id="9803824at2"/>
<protein>
    <recommendedName>
        <fullName evidence="2">diguanylate cyclase</fullName>
        <ecNumber evidence="2">2.7.7.65</ecNumber>
    </recommendedName>
</protein>
<evidence type="ECO:0000256" key="4">
    <source>
        <dbReference type="SAM" id="Phobius"/>
    </source>
</evidence>
<dbReference type="GO" id="GO:1902201">
    <property type="term" value="P:negative regulation of bacterial-type flagellum-dependent cell motility"/>
    <property type="evidence" value="ECO:0007669"/>
    <property type="project" value="TreeGrafter"/>
</dbReference>
<dbReference type="Pfam" id="PF00990">
    <property type="entry name" value="GGDEF"/>
    <property type="match status" value="1"/>
</dbReference>
<reference evidence="7" key="1">
    <citation type="submission" date="2016-02" db="EMBL/GenBank/DDBJ databases">
        <authorList>
            <person name="Schultz-Johansen M."/>
            <person name="Glaring M.A."/>
            <person name="Bech P.K."/>
            <person name="Stougaard P."/>
        </authorList>
    </citation>
    <scope>NUCLEOTIDE SEQUENCE [LARGE SCALE GENOMIC DNA]</scope>
    <source>
        <strain evidence="7">S66</strain>
    </source>
</reference>
<dbReference type="AlphaFoldDB" id="A0A135ZZ73"/>
<dbReference type="InterPro" id="IPR050469">
    <property type="entry name" value="Diguanylate_Cyclase"/>
</dbReference>
<dbReference type="PANTHER" id="PTHR45138:SF9">
    <property type="entry name" value="DIGUANYLATE CYCLASE DGCM-RELATED"/>
    <property type="match status" value="1"/>
</dbReference>
<dbReference type="GO" id="GO:0052621">
    <property type="term" value="F:diguanylate cyclase activity"/>
    <property type="evidence" value="ECO:0007669"/>
    <property type="project" value="UniProtKB-EC"/>
</dbReference>
<keyword evidence="7" id="KW-1185">Reference proteome</keyword>
<evidence type="ECO:0000256" key="1">
    <source>
        <dbReference type="ARBA" id="ARBA00001946"/>
    </source>
</evidence>
<dbReference type="GO" id="GO:0005886">
    <property type="term" value="C:plasma membrane"/>
    <property type="evidence" value="ECO:0007669"/>
    <property type="project" value="TreeGrafter"/>
</dbReference>
<keyword evidence="4" id="KW-1133">Transmembrane helix</keyword>
<evidence type="ECO:0000256" key="3">
    <source>
        <dbReference type="ARBA" id="ARBA00034247"/>
    </source>
</evidence>
<comment type="catalytic activity">
    <reaction evidence="3">
        <text>2 GTP = 3',3'-c-di-GMP + 2 diphosphate</text>
        <dbReference type="Rhea" id="RHEA:24898"/>
        <dbReference type="ChEBI" id="CHEBI:33019"/>
        <dbReference type="ChEBI" id="CHEBI:37565"/>
        <dbReference type="ChEBI" id="CHEBI:58805"/>
        <dbReference type="EC" id="2.7.7.65"/>
    </reaction>
</comment>
<dbReference type="STRING" id="1799789.AX660_18080"/>
<feature type="domain" description="GGDEF" evidence="5">
    <location>
        <begin position="299"/>
        <end position="430"/>
    </location>
</feature>
<dbReference type="FunFam" id="3.30.70.270:FF:000001">
    <property type="entry name" value="Diguanylate cyclase domain protein"/>
    <property type="match status" value="1"/>
</dbReference>
<dbReference type="EMBL" id="LSNE01000007">
    <property type="protein sequence ID" value="KXI28281.1"/>
    <property type="molecule type" value="Genomic_DNA"/>
</dbReference>